<evidence type="ECO:0000313" key="2">
    <source>
        <dbReference type="Proteomes" id="UP001519503"/>
    </source>
</evidence>
<name>A0ABS5QVJ1_9LACO</name>
<organism evidence="1 2">
    <name type="scientific">Fructobacillus parabroussonetiae</name>
    <dbReference type="NCBI Taxonomy" id="2713174"/>
    <lineage>
        <taxon>Bacteria</taxon>
        <taxon>Bacillati</taxon>
        <taxon>Bacillota</taxon>
        <taxon>Bacilli</taxon>
        <taxon>Lactobacillales</taxon>
        <taxon>Lactobacillaceae</taxon>
        <taxon>Fructobacillus</taxon>
    </lineage>
</organism>
<accession>A0ABS5QVJ1</accession>
<gene>
    <name evidence="1" type="ORF">G6R30_01910</name>
</gene>
<evidence type="ECO:0000313" key="1">
    <source>
        <dbReference type="EMBL" id="MBS9337221.1"/>
    </source>
</evidence>
<reference evidence="1 2" key="1">
    <citation type="submission" date="2020-02" db="EMBL/GenBank/DDBJ databases">
        <title>Fructobacillus sp. isolated from paper mulberry of Taiwan.</title>
        <authorList>
            <person name="Lin S.-T."/>
        </authorList>
    </citation>
    <scope>NUCLEOTIDE SEQUENCE [LARGE SCALE GENOMIC DNA]</scope>
    <source>
        <strain evidence="1 2">S1-1</strain>
    </source>
</reference>
<dbReference type="EMBL" id="JAAMFL010000003">
    <property type="protein sequence ID" value="MBS9337221.1"/>
    <property type="molecule type" value="Genomic_DNA"/>
</dbReference>
<sequence>MILREYDWVKLKNGSTGVLVDLANKEHGYFIIEIDWPGKPGHVIDWDGIFPKDIKKVLTPYTPSLEAGQYWSDEEFYDCLIADMTK</sequence>
<dbReference type="RefSeq" id="WP_213820938.1">
    <property type="nucleotide sequence ID" value="NZ_JAAMFL010000003.1"/>
</dbReference>
<protein>
    <submittedName>
        <fullName evidence="1">Uncharacterized protein</fullName>
    </submittedName>
</protein>
<dbReference type="Proteomes" id="UP001519503">
    <property type="component" value="Unassembled WGS sequence"/>
</dbReference>
<comment type="caution">
    <text evidence="1">The sequence shown here is derived from an EMBL/GenBank/DDBJ whole genome shotgun (WGS) entry which is preliminary data.</text>
</comment>
<keyword evidence="2" id="KW-1185">Reference proteome</keyword>
<proteinExistence type="predicted"/>